<feature type="region of interest" description="Disordered" evidence="4">
    <location>
        <begin position="432"/>
        <end position="632"/>
    </location>
</feature>
<evidence type="ECO:0000313" key="6">
    <source>
        <dbReference type="EMBL" id="CAH3191666.1"/>
    </source>
</evidence>
<dbReference type="PANTHER" id="PTHR16650">
    <property type="entry name" value="C21ORF13-RELATED"/>
    <property type="match status" value="1"/>
</dbReference>
<feature type="region of interest" description="Disordered" evidence="4">
    <location>
        <begin position="37"/>
        <end position="167"/>
    </location>
</feature>
<name>A0ABN8SJ27_9CNID</name>
<keyword evidence="7" id="KW-1185">Reference proteome</keyword>
<evidence type="ECO:0000256" key="3">
    <source>
        <dbReference type="SAM" id="Coils"/>
    </source>
</evidence>
<feature type="compositionally biased region" description="Low complexity" evidence="4">
    <location>
        <begin position="590"/>
        <end position="601"/>
    </location>
</feature>
<feature type="compositionally biased region" description="Basic and acidic residues" evidence="4">
    <location>
        <begin position="453"/>
        <end position="547"/>
    </location>
</feature>
<feature type="compositionally biased region" description="Basic residues" evidence="4">
    <location>
        <begin position="617"/>
        <end position="627"/>
    </location>
</feature>
<feature type="region of interest" description="Disordered" evidence="4">
    <location>
        <begin position="1"/>
        <end position="21"/>
    </location>
</feature>
<reference evidence="6 7" key="1">
    <citation type="submission" date="2022-05" db="EMBL/GenBank/DDBJ databases">
        <authorList>
            <consortium name="Genoscope - CEA"/>
            <person name="William W."/>
        </authorList>
    </citation>
    <scope>NUCLEOTIDE SEQUENCE [LARGE SCALE GENOMIC DNA]</scope>
</reference>
<dbReference type="EMBL" id="CALNXI010002974">
    <property type="protein sequence ID" value="CAH3191666.1"/>
    <property type="molecule type" value="Genomic_DNA"/>
</dbReference>
<comment type="caution">
    <text evidence="6">The sequence shown here is derived from an EMBL/GenBank/DDBJ whole genome shotgun (WGS) entry which is preliminary data.</text>
</comment>
<feature type="compositionally biased region" description="Basic residues" evidence="4">
    <location>
        <begin position="89"/>
        <end position="99"/>
    </location>
</feature>
<feature type="compositionally biased region" description="Basic and acidic residues" evidence="4">
    <location>
        <begin position="45"/>
        <end position="58"/>
    </location>
</feature>
<evidence type="ECO:0000313" key="7">
    <source>
        <dbReference type="Proteomes" id="UP001159427"/>
    </source>
</evidence>
<dbReference type="PANTHER" id="PTHR16650:SF6">
    <property type="entry name" value="GH21622P"/>
    <property type="match status" value="1"/>
</dbReference>
<evidence type="ECO:0000259" key="5">
    <source>
        <dbReference type="Pfam" id="PF15619"/>
    </source>
</evidence>
<feature type="compositionally biased region" description="Polar residues" evidence="4">
    <location>
        <begin position="148"/>
        <end position="159"/>
    </location>
</feature>
<organism evidence="6 7">
    <name type="scientific">Porites evermanni</name>
    <dbReference type="NCBI Taxonomy" id="104178"/>
    <lineage>
        <taxon>Eukaryota</taxon>
        <taxon>Metazoa</taxon>
        <taxon>Cnidaria</taxon>
        <taxon>Anthozoa</taxon>
        <taxon>Hexacorallia</taxon>
        <taxon>Scleractinia</taxon>
        <taxon>Fungiina</taxon>
        <taxon>Poritidae</taxon>
        <taxon>Porites</taxon>
    </lineage>
</organism>
<keyword evidence="2 3" id="KW-0175">Coiled coil</keyword>
<dbReference type="Pfam" id="PF15619">
    <property type="entry name" value="Lebercilin"/>
    <property type="match status" value="1"/>
</dbReference>
<dbReference type="InterPro" id="IPR028933">
    <property type="entry name" value="Lebercilin_dom"/>
</dbReference>
<comment type="similarity">
    <text evidence="1">Belongs to the LCA5 family.</text>
</comment>
<feature type="compositionally biased region" description="Basic and acidic residues" evidence="4">
    <location>
        <begin position="686"/>
        <end position="696"/>
    </location>
</feature>
<proteinExistence type="inferred from homology"/>
<feature type="domain" description="Lebercilin" evidence="5">
    <location>
        <begin position="167"/>
        <end position="358"/>
    </location>
</feature>
<feature type="compositionally biased region" description="Basic and acidic residues" evidence="4">
    <location>
        <begin position="432"/>
        <end position="441"/>
    </location>
</feature>
<accession>A0ABN8SJ27</accession>
<dbReference type="InterPro" id="IPR026188">
    <property type="entry name" value="Lebercilin-like"/>
</dbReference>
<feature type="region of interest" description="Disordered" evidence="4">
    <location>
        <begin position="787"/>
        <end position="813"/>
    </location>
</feature>
<feature type="region of interest" description="Disordered" evidence="4">
    <location>
        <begin position="658"/>
        <end position="726"/>
    </location>
</feature>
<sequence length="863" mass="98930">MTLEFENPPFLSNIGLNSSYNDETDFTALDRLTSKVKKSSVISVTRKEGLFAEEKNQDSGEMSGKYSDDYDSYEDDFDSPSPTKEASRRYSRSSRHSRRSERDRTPSSSPPKYRSRSKKASSRRDSFASYRSAYSTTRGPTKPRNKKSQSATSKMTTKTAGGESSMMRRVLSANKHKVSRLANIMEELQQEVEELKLENRSLKRVSHRQEREIRKIDEEEAALPILLQRHSAEMRTLKERLKKNQEVLHRKEKESQDRDHEIQKLRDKVKSYRELTQEKKLGERAALAKKLENVENEVALKDKKIMELEKAISLKDKARQREMKEQKDRYKHAKEELQRVQEDFRSLRERLQEKEKELDEKNIYHYQITKQKKKGATLPALPAEPQAPAISAPVIHASKSADTQEKRANVFLTNAPSDTGSVLTDEVERSFKVEVRQDKPTVSEAAKPIVLEANKRDKDDDDRLRGGAEERSRLDEDERRRRLEEEELKRREEEEKRKAEEERRRREEEEKLNKQREEEERLRKQKEEEERKRFEEDAEVRRKKDLLLARMRAIDTGNDKPDSGVTVGHTADPPVNDKPKKLPIFLQSDQPEPQKAKPAPKSVASDDDVFSDIGGDRKKRSSARSKHSSYSYDFKQTVENLHHGLPAHVSLENIKDQSAKVDGKDSLSDDLSIGSYKPTLGRRAAAKRDSREKDELSFGGYNPSFGAKKDTTRKNSGLDFGTGKKAIPQKEQNGVILGDYKPTLGGASTKTASTQQNGDIFGDRDSQVRNRRTRGFASKGASVFGDDLFENDNPKPTGEPLFGDKSLNKDKSSYPWENKVDVTRKNSEGDSLLPRRRVHLQQNVRAVNNALGDIDDEIEEVIL</sequence>
<gene>
    <name evidence="6" type="ORF">PEVE_00022229</name>
</gene>
<evidence type="ECO:0000256" key="1">
    <source>
        <dbReference type="ARBA" id="ARBA00010229"/>
    </source>
</evidence>
<feature type="coiled-coil region" evidence="3">
    <location>
        <begin position="171"/>
        <end position="364"/>
    </location>
</feature>
<feature type="compositionally biased region" description="Basic and acidic residues" evidence="4">
    <location>
        <begin position="658"/>
        <end position="667"/>
    </location>
</feature>
<evidence type="ECO:0000256" key="4">
    <source>
        <dbReference type="SAM" id="MobiDB-lite"/>
    </source>
</evidence>
<dbReference type="Proteomes" id="UP001159427">
    <property type="component" value="Unassembled WGS sequence"/>
</dbReference>
<feature type="compositionally biased region" description="Acidic residues" evidence="4">
    <location>
        <begin position="69"/>
        <end position="78"/>
    </location>
</feature>
<evidence type="ECO:0000256" key="2">
    <source>
        <dbReference type="ARBA" id="ARBA00023054"/>
    </source>
</evidence>
<protein>
    <recommendedName>
        <fullName evidence="5">Lebercilin domain-containing protein</fullName>
    </recommendedName>
</protein>